<evidence type="ECO:0000313" key="2">
    <source>
        <dbReference type="EMBL" id="OYD57343.1"/>
    </source>
</evidence>
<dbReference type="CDD" id="cd05244">
    <property type="entry name" value="BVR-B_like_SDR_a"/>
    <property type="match status" value="1"/>
</dbReference>
<dbReference type="Gene3D" id="3.40.50.720">
    <property type="entry name" value="NAD(P)-binding Rossmann-like Domain"/>
    <property type="match status" value="1"/>
</dbReference>
<dbReference type="OrthoDB" id="9785372at2"/>
<dbReference type="PANTHER" id="PTHR43355">
    <property type="entry name" value="FLAVIN REDUCTASE (NADPH)"/>
    <property type="match status" value="1"/>
</dbReference>
<dbReference type="RefSeq" id="WP_094252692.1">
    <property type="nucleotide sequence ID" value="NZ_JBHLXL010000001.1"/>
</dbReference>
<proteinExistence type="predicted"/>
<accession>A0A235F8H5</accession>
<dbReference type="Pfam" id="PF13460">
    <property type="entry name" value="NAD_binding_10"/>
    <property type="match status" value="1"/>
</dbReference>
<reference evidence="2 3" key="1">
    <citation type="submission" date="2017-07" db="EMBL/GenBank/DDBJ databases">
        <title>Fictibacillus sp. nov. GDSW-R2A3 Genome sequencing and assembly.</title>
        <authorList>
            <person name="Mayilraj S."/>
        </authorList>
    </citation>
    <scope>NUCLEOTIDE SEQUENCE [LARGE SCALE GENOMIC DNA]</scope>
    <source>
        <strain evidence="2 3">GDSW-R2A3</strain>
    </source>
</reference>
<feature type="domain" description="NAD(P)-binding" evidence="1">
    <location>
        <begin position="7"/>
        <end position="192"/>
    </location>
</feature>
<evidence type="ECO:0000313" key="3">
    <source>
        <dbReference type="Proteomes" id="UP000215059"/>
    </source>
</evidence>
<keyword evidence="3" id="KW-1185">Reference proteome</keyword>
<dbReference type="InterPro" id="IPR036291">
    <property type="entry name" value="NAD(P)-bd_dom_sf"/>
</dbReference>
<organism evidence="2 3">
    <name type="scientific">Fictibacillus aquaticus</name>
    <dbReference type="NCBI Taxonomy" id="2021314"/>
    <lineage>
        <taxon>Bacteria</taxon>
        <taxon>Bacillati</taxon>
        <taxon>Bacillota</taxon>
        <taxon>Bacilli</taxon>
        <taxon>Bacillales</taxon>
        <taxon>Fictibacillaceae</taxon>
        <taxon>Fictibacillus</taxon>
    </lineage>
</organism>
<protein>
    <recommendedName>
        <fullName evidence="1">NAD(P)-binding domain-containing protein</fullName>
    </recommendedName>
</protein>
<dbReference type="InterPro" id="IPR051606">
    <property type="entry name" value="Polyketide_Oxido-like"/>
</dbReference>
<gene>
    <name evidence="2" type="ORF">CGZ90_11720</name>
</gene>
<sequence>MKICLLGSTGRTGSAILKLLQENSHEISVLVRDKDKLSGELIDIVEGDARSKQDLLNAMENCDAVVSALSTDGGDLLSQAMPLIIEAMEEKKIKRIVTIGTAGILQSRTEPHLLRYESSESRRKLTRAAEEHRAVYESLRKSGLDWTIVCPTYLPEGPATGTYRMEEDRLPEGGSSISTGDTSEFAYRCLAEGLHIGKRVGIAY</sequence>
<dbReference type="SUPFAM" id="SSF51735">
    <property type="entry name" value="NAD(P)-binding Rossmann-fold domains"/>
    <property type="match status" value="1"/>
</dbReference>
<dbReference type="PANTHER" id="PTHR43355:SF2">
    <property type="entry name" value="FLAVIN REDUCTASE (NADPH)"/>
    <property type="match status" value="1"/>
</dbReference>
<name>A0A235F8H5_9BACL</name>
<evidence type="ECO:0000259" key="1">
    <source>
        <dbReference type="Pfam" id="PF13460"/>
    </source>
</evidence>
<dbReference type="InterPro" id="IPR016040">
    <property type="entry name" value="NAD(P)-bd_dom"/>
</dbReference>
<dbReference type="AlphaFoldDB" id="A0A235F8H5"/>
<dbReference type="Proteomes" id="UP000215059">
    <property type="component" value="Unassembled WGS sequence"/>
</dbReference>
<dbReference type="EMBL" id="NOII01000003">
    <property type="protein sequence ID" value="OYD57343.1"/>
    <property type="molecule type" value="Genomic_DNA"/>
</dbReference>
<dbReference type="GO" id="GO:0016646">
    <property type="term" value="F:oxidoreductase activity, acting on the CH-NH group of donors, NAD or NADP as acceptor"/>
    <property type="evidence" value="ECO:0007669"/>
    <property type="project" value="TreeGrafter"/>
</dbReference>
<comment type="caution">
    <text evidence="2">The sequence shown here is derived from an EMBL/GenBank/DDBJ whole genome shotgun (WGS) entry which is preliminary data.</text>
</comment>